<name>A0A1S8TJ38_9CLOT</name>
<feature type="compositionally biased region" description="Low complexity" evidence="1">
    <location>
        <begin position="1"/>
        <end position="12"/>
    </location>
</feature>
<comment type="caution">
    <text evidence="2">The sequence shown here is derived from an EMBL/GenBank/DDBJ whole genome shotgun (WGS) entry which is preliminary data.</text>
</comment>
<reference evidence="2 3" key="1">
    <citation type="submission" date="2016-05" db="EMBL/GenBank/DDBJ databases">
        <title>Microbial solvent formation.</title>
        <authorList>
            <person name="Poehlein A."/>
            <person name="Montoya Solano J.D."/>
            <person name="Flitsch S."/>
            <person name="Krabben P."/>
            <person name="Duerre P."/>
            <person name="Daniel R."/>
        </authorList>
    </citation>
    <scope>NUCLEOTIDE SEQUENCE [LARGE SCALE GENOMIC DNA]</scope>
    <source>
        <strain evidence="2 3">DSM 2619</strain>
    </source>
</reference>
<keyword evidence="3" id="KW-1185">Reference proteome</keyword>
<gene>
    <name evidence="2" type="ORF">CLPUN_23040</name>
</gene>
<feature type="region of interest" description="Disordered" evidence="1">
    <location>
        <begin position="1"/>
        <end position="62"/>
    </location>
</feature>
<accession>A0A1S8TJ38</accession>
<feature type="compositionally biased region" description="Basic and acidic residues" evidence="1">
    <location>
        <begin position="38"/>
        <end position="51"/>
    </location>
</feature>
<feature type="compositionally biased region" description="Polar residues" evidence="1">
    <location>
        <begin position="52"/>
        <end position="62"/>
    </location>
</feature>
<dbReference type="AlphaFoldDB" id="A0A1S8TJ38"/>
<dbReference type="EMBL" id="LZZM01000152">
    <property type="protein sequence ID" value="OOM77405.1"/>
    <property type="molecule type" value="Genomic_DNA"/>
</dbReference>
<evidence type="ECO:0000256" key="1">
    <source>
        <dbReference type="SAM" id="MobiDB-lite"/>
    </source>
</evidence>
<sequence length="62" mass="7210">MNNKSKSNNKDNPLSISYGTDKERKNEGCNDWNSVPRTYDKEESCHEHEKTATNNQWCSCNK</sequence>
<dbReference type="RefSeq" id="WP_077847437.1">
    <property type="nucleotide sequence ID" value="NZ_LZZM01000152.1"/>
</dbReference>
<dbReference type="OrthoDB" id="1937427at2"/>
<evidence type="ECO:0000313" key="3">
    <source>
        <dbReference type="Proteomes" id="UP000190890"/>
    </source>
</evidence>
<organism evidence="2 3">
    <name type="scientific">Clostridium puniceum</name>
    <dbReference type="NCBI Taxonomy" id="29367"/>
    <lineage>
        <taxon>Bacteria</taxon>
        <taxon>Bacillati</taxon>
        <taxon>Bacillota</taxon>
        <taxon>Clostridia</taxon>
        <taxon>Eubacteriales</taxon>
        <taxon>Clostridiaceae</taxon>
        <taxon>Clostridium</taxon>
    </lineage>
</organism>
<protein>
    <submittedName>
        <fullName evidence="2">Uncharacterized protein</fullName>
    </submittedName>
</protein>
<dbReference type="Proteomes" id="UP000190890">
    <property type="component" value="Unassembled WGS sequence"/>
</dbReference>
<evidence type="ECO:0000313" key="2">
    <source>
        <dbReference type="EMBL" id="OOM77405.1"/>
    </source>
</evidence>
<proteinExistence type="predicted"/>